<dbReference type="AlphaFoldDB" id="A0A087UW63"/>
<protein>
    <submittedName>
        <fullName evidence="1">Uncharacterized protein</fullName>
    </submittedName>
</protein>
<proteinExistence type="predicted"/>
<dbReference type="EMBL" id="KK121951">
    <property type="protein sequence ID" value="KFM81602.1"/>
    <property type="molecule type" value="Genomic_DNA"/>
</dbReference>
<dbReference type="Proteomes" id="UP000054359">
    <property type="component" value="Unassembled WGS sequence"/>
</dbReference>
<keyword evidence="2" id="KW-1185">Reference proteome</keyword>
<feature type="non-terminal residue" evidence="1">
    <location>
        <position position="78"/>
    </location>
</feature>
<sequence length="78" mass="8389">MMRMFCASESHPIIPPYCWHSIFFAEDGDEEGGGSQIPLSIRSGGTAVKPALSSRLRFAAAEGRSHVRSAREPAPASD</sequence>
<gene>
    <name evidence="1" type="ORF">X975_14965</name>
</gene>
<evidence type="ECO:0000313" key="2">
    <source>
        <dbReference type="Proteomes" id="UP000054359"/>
    </source>
</evidence>
<evidence type="ECO:0000313" key="1">
    <source>
        <dbReference type="EMBL" id="KFM81602.1"/>
    </source>
</evidence>
<organism evidence="1 2">
    <name type="scientific">Stegodyphus mimosarum</name>
    <name type="common">African social velvet spider</name>
    <dbReference type="NCBI Taxonomy" id="407821"/>
    <lineage>
        <taxon>Eukaryota</taxon>
        <taxon>Metazoa</taxon>
        <taxon>Ecdysozoa</taxon>
        <taxon>Arthropoda</taxon>
        <taxon>Chelicerata</taxon>
        <taxon>Arachnida</taxon>
        <taxon>Araneae</taxon>
        <taxon>Araneomorphae</taxon>
        <taxon>Entelegynae</taxon>
        <taxon>Eresoidea</taxon>
        <taxon>Eresidae</taxon>
        <taxon>Stegodyphus</taxon>
    </lineage>
</organism>
<name>A0A087UW63_STEMI</name>
<reference evidence="1 2" key="1">
    <citation type="submission" date="2013-11" db="EMBL/GenBank/DDBJ databases">
        <title>Genome sequencing of Stegodyphus mimosarum.</title>
        <authorList>
            <person name="Bechsgaard J."/>
        </authorList>
    </citation>
    <scope>NUCLEOTIDE SEQUENCE [LARGE SCALE GENOMIC DNA]</scope>
</reference>
<accession>A0A087UW63</accession>